<feature type="compositionally biased region" description="Low complexity" evidence="1">
    <location>
        <begin position="64"/>
        <end position="83"/>
    </location>
</feature>
<feature type="compositionally biased region" description="Basic and acidic residues" evidence="1">
    <location>
        <begin position="85"/>
        <end position="99"/>
    </location>
</feature>
<evidence type="ECO:0000313" key="3">
    <source>
        <dbReference type="Proteomes" id="UP000286931"/>
    </source>
</evidence>
<name>A0A401YJB7_9ACTN</name>
<feature type="region of interest" description="Disordered" evidence="1">
    <location>
        <begin position="1"/>
        <end position="21"/>
    </location>
</feature>
<evidence type="ECO:0000313" key="2">
    <source>
        <dbReference type="EMBL" id="GCD94668.1"/>
    </source>
</evidence>
<sequence length="456" mass="47175">MTDEKPVPKSKAKARKAPAVQSSVLAAALQDAMNGSFLNSGTDSTAALLAQMGGGSGSGGGSGATSSGPPFKTAAAAVPAPAAEPEPKPEPEPEPKPEPEEAAPDATSGVAADTAPEPEPASEPEAVHAAASPIVEPVPARAEPVQVTEHVSDTKPVAASESVQASTPEPEFARAAASTAAGSGSVASVPAEASPPRPRREVEPDEEPVLARLARFEVSREEAQAPTPRPEPVSTPAPAARAERTPDRAAEPAPRAAAPTRSAPAAQPAKTSAPAKAASAPRASRRNAPAPAAPAPVATGSADEQSAHAALLESFLDARINSKGWETWGFRLLPDVKARLGKRLTADKRSSQNRRLALGHYLNAALLELPEDNDEQIEMIRSFLRARGGITDPSQSSSYRVSPAVYELARDLDTELTATEKRGLVVYLFSAAVELFLERLDAEGALGRPEIFSPQQ</sequence>
<reference evidence="2 3" key="1">
    <citation type="submission" date="2018-12" db="EMBL/GenBank/DDBJ databases">
        <title>Draft genome sequence of Embleya hyalina NBRC 13850T.</title>
        <authorList>
            <person name="Komaki H."/>
            <person name="Hosoyama A."/>
            <person name="Kimura A."/>
            <person name="Ichikawa N."/>
            <person name="Tamura T."/>
        </authorList>
    </citation>
    <scope>NUCLEOTIDE SEQUENCE [LARGE SCALE GENOMIC DNA]</scope>
    <source>
        <strain evidence="2 3">NBRC 13850</strain>
    </source>
</reference>
<dbReference type="AlphaFoldDB" id="A0A401YJB7"/>
<evidence type="ECO:0000256" key="1">
    <source>
        <dbReference type="SAM" id="MobiDB-lite"/>
    </source>
</evidence>
<comment type="caution">
    <text evidence="2">The sequence shown here is derived from an EMBL/GenBank/DDBJ whole genome shotgun (WGS) entry which is preliminary data.</text>
</comment>
<protein>
    <submittedName>
        <fullName evidence="2">Uncharacterized protein</fullName>
    </submittedName>
</protein>
<feature type="compositionally biased region" description="Basic and acidic residues" evidence="1">
    <location>
        <begin position="241"/>
        <end position="250"/>
    </location>
</feature>
<accession>A0A401YJB7</accession>
<gene>
    <name evidence="2" type="ORF">EHYA_02337</name>
</gene>
<proteinExistence type="predicted"/>
<dbReference type="OrthoDB" id="3853210at2"/>
<dbReference type="RefSeq" id="WP_160161374.1">
    <property type="nucleotide sequence ID" value="NZ_BIFH01000016.1"/>
</dbReference>
<dbReference type="Proteomes" id="UP000286931">
    <property type="component" value="Unassembled WGS sequence"/>
</dbReference>
<feature type="compositionally biased region" description="Low complexity" evidence="1">
    <location>
        <begin position="251"/>
        <end position="301"/>
    </location>
</feature>
<feature type="compositionally biased region" description="Basic and acidic residues" evidence="1">
    <location>
        <begin position="214"/>
        <end position="223"/>
    </location>
</feature>
<organism evidence="2 3">
    <name type="scientific">Embleya hyalina</name>
    <dbReference type="NCBI Taxonomy" id="516124"/>
    <lineage>
        <taxon>Bacteria</taxon>
        <taxon>Bacillati</taxon>
        <taxon>Actinomycetota</taxon>
        <taxon>Actinomycetes</taxon>
        <taxon>Kitasatosporales</taxon>
        <taxon>Streptomycetaceae</taxon>
        <taxon>Embleya</taxon>
    </lineage>
</organism>
<feature type="region of interest" description="Disordered" evidence="1">
    <location>
        <begin position="49"/>
        <end position="301"/>
    </location>
</feature>
<feature type="compositionally biased region" description="Low complexity" evidence="1">
    <location>
        <begin position="169"/>
        <end position="194"/>
    </location>
</feature>
<dbReference type="EMBL" id="BIFH01000016">
    <property type="protein sequence ID" value="GCD94668.1"/>
    <property type="molecule type" value="Genomic_DNA"/>
</dbReference>
<keyword evidence="3" id="KW-1185">Reference proteome</keyword>
<feature type="compositionally biased region" description="Gly residues" evidence="1">
    <location>
        <begin position="52"/>
        <end position="63"/>
    </location>
</feature>